<evidence type="ECO:0000313" key="2">
    <source>
        <dbReference type="EMBL" id="MBA4493022.1"/>
    </source>
</evidence>
<dbReference type="SUPFAM" id="SSF55729">
    <property type="entry name" value="Acyl-CoA N-acyltransferases (Nat)"/>
    <property type="match status" value="1"/>
</dbReference>
<dbReference type="AlphaFoldDB" id="A0A7W2A7D2"/>
<dbReference type="CDD" id="cd04301">
    <property type="entry name" value="NAT_SF"/>
    <property type="match status" value="1"/>
</dbReference>
<dbReference type="Pfam" id="PF00583">
    <property type="entry name" value="Acetyltransf_1"/>
    <property type="match status" value="1"/>
</dbReference>
<keyword evidence="2" id="KW-0808">Transferase</keyword>
<dbReference type="InterPro" id="IPR016181">
    <property type="entry name" value="Acyl_CoA_acyltransferase"/>
</dbReference>
<protein>
    <submittedName>
        <fullName evidence="2">GNAT family N-acetyltransferase</fullName>
    </submittedName>
</protein>
<name>A0A7W2A7D2_9BACL</name>
<reference evidence="2 3" key="1">
    <citation type="submission" date="2020-07" db="EMBL/GenBank/DDBJ databases">
        <authorList>
            <person name="Feng H."/>
        </authorList>
    </citation>
    <scope>NUCLEOTIDE SEQUENCE [LARGE SCALE GENOMIC DNA]</scope>
    <source>
        <strain evidence="3">s-10</strain>
    </source>
</reference>
<dbReference type="EMBL" id="JACEIQ010000001">
    <property type="protein sequence ID" value="MBA4493022.1"/>
    <property type="molecule type" value="Genomic_DNA"/>
</dbReference>
<comment type="caution">
    <text evidence="2">The sequence shown here is derived from an EMBL/GenBank/DDBJ whole genome shotgun (WGS) entry which is preliminary data.</text>
</comment>
<proteinExistence type="predicted"/>
<evidence type="ECO:0000259" key="1">
    <source>
        <dbReference type="PROSITE" id="PS51186"/>
    </source>
</evidence>
<dbReference type="InterPro" id="IPR000182">
    <property type="entry name" value="GNAT_dom"/>
</dbReference>
<evidence type="ECO:0000313" key="3">
    <source>
        <dbReference type="Proteomes" id="UP000535491"/>
    </source>
</evidence>
<accession>A0A7W2A7D2</accession>
<dbReference type="Gene3D" id="3.40.630.30">
    <property type="match status" value="1"/>
</dbReference>
<sequence length="74" mass="8281">MVRDQSVYTGFGIMTSSFFDQPFISLLMLQADYRRLGVGRALMTAMENQVQGPKLFTSTNESNIPIQKLCESLG</sequence>
<dbReference type="PROSITE" id="PS51186">
    <property type="entry name" value="GNAT"/>
    <property type="match status" value="1"/>
</dbReference>
<feature type="domain" description="N-acetyltransferase" evidence="1">
    <location>
        <begin position="1"/>
        <end position="74"/>
    </location>
</feature>
<organism evidence="2 3">
    <name type="scientific">Paenactinomyces guangxiensis</name>
    <dbReference type="NCBI Taxonomy" id="1490290"/>
    <lineage>
        <taxon>Bacteria</taxon>
        <taxon>Bacillati</taxon>
        <taxon>Bacillota</taxon>
        <taxon>Bacilli</taxon>
        <taxon>Bacillales</taxon>
        <taxon>Thermoactinomycetaceae</taxon>
        <taxon>Paenactinomyces</taxon>
    </lineage>
</organism>
<keyword evidence="3" id="KW-1185">Reference proteome</keyword>
<dbReference type="Proteomes" id="UP000535491">
    <property type="component" value="Unassembled WGS sequence"/>
</dbReference>
<gene>
    <name evidence="2" type="ORF">H1191_01665</name>
</gene>
<dbReference type="GO" id="GO:0016747">
    <property type="term" value="F:acyltransferase activity, transferring groups other than amino-acyl groups"/>
    <property type="evidence" value="ECO:0007669"/>
    <property type="project" value="InterPro"/>
</dbReference>